<dbReference type="InterPro" id="IPR036390">
    <property type="entry name" value="WH_DNA-bd_sf"/>
</dbReference>
<dbReference type="SMART" id="SM00419">
    <property type="entry name" value="HTH_CRP"/>
    <property type="match status" value="1"/>
</dbReference>
<evidence type="ECO:0000256" key="1">
    <source>
        <dbReference type="ARBA" id="ARBA00023015"/>
    </source>
</evidence>
<dbReference type="SMART" id="SM00100">
    <property type="entry name" value="cNMP"/>
    <property type="match status" value="1"/>
</dbReference>
<organism evidence="6 7">
    <name type="scientific">Hyphobacterium vulgare</name>
    <dbReference type="NCBI Taxonomy" id="1736751"/>
    <lineage>
        <taxon>Bacteria</taxon>
        <taxon>Pseudomonadati</taxon>
        <taxon>Pseudomonadota</taxon>
        <taxon>Alphaproteobacteria</taxon>
        <taxon>Maricaulales</taxon>
        <taxon>Maricaulaceae</taxon>
        <taxon>Hyphobacterium</taxon>
    </lineage>
</organism>
<gene>
    <name evidence="6" type="ORF">ACFOOR_00655</name>
</gene>
<dbReference type="InterPro" id="IPR050397">
    <property type="entry name" value="Env_Response_Regulators"/>
</dbReference>
<dbReference type="InterPro" id="IPR014710">
    <property type="entry name" value="RmlC-like_jellyroll"/>
</dbReference>
<evidence type="ECO:0000313" key="6">
    <source>
        <dbReference type="EMBL" id="MFC2924609.1"/>
    </source>
</evidence>
<protein>
    <submittedName>
        <fullName evidence="6">Crp/Fnr family transcriptional regulator</fullName>
    </submittedName>
</protein>
<dbReference type="Gene3D" id="1.10.10.10">
    <property type="entry name" value="Winged helix-like DNA-binding domain superfamily/Winged helix DNA-binding domain"/>
    <property type="match status" value="1"/>
</dbReference>
<dbReference type="PANTHER" id="PTHR24567:SF26">
    <property type="entry name" value="REGULATORY PROTEIN YEIL"/>
    <property type="match status" value="1"/>
</dbReference>
<sequence length="251" mass="28014">MDALLARLKNYVDLPRPSEAALIGMPHVLKQMPRGKTIISEGEVIRRFHVIQKGWAIRKRLLEDGRRQIINFLLPGDVFDLQAMIDSKSDHGIETITLCEVRSIPTPEFLSVVSAHPALSSALWWSAVQEEGILREHIVRVGRRNAIERISHLLFELRRRLILTGNADPEDPVALPLSRQLIADAVGLSSVHVSRTVSAMRRMGLVATNAHLRILDPESLASIAGFDSHYLHLDARPLGQVRFNDGRGSMA</sequence>
<dbReference type="RefSeq" id="WP_343163678.1">
    <property type="nucleotide sequence ID" value="NZ_JBHRSV010000001.1"/>
</dbReference>
<evidence type="ECO:0000256" key="3">
    <source>
        <dbReference type="ARBA" id="ARBA00023163"/>
    </source>
</evidence>
<keyword evidence="1" id="KW-0805">Transcription regulation</keyword>
<dbReference type="InterPro" id="IPR036388">
    <property type="entry name" value="WH-like_DNA-bd_sf"/>
</dbReference>
<dbReference type="InterPro" id="IPR018490">
    <property type="entry name" value="cNMP-bd_dom_sf"/>
</dbReference>
<name>A0ABV6ZT63_9PROT</name>
<feature type="domain" description="HTH crp-type" evidence="5">
    <location>
        <begin position="144"/>
        <end position="218"/>
    </location>
</feature>
<evidence type="ECO:0000259" key="5">
    <source>
        <dbReference type="PROSITE" id="PS51063"/>
    </source>
</evidence>
<dbReference type="Proteomes" id="UP001595379">
    <property type="component" value="Unassembled WGS sequence"/>
</dbReference>
<accession>A0ABV6ZT63</accession>
<feature type="domain" description="Cyclic nucleotide-binding" evidence="4">
    <location>
        <begin position="30"/>
        <end position="85"/>
    </location>
</feature>
<evidence type="ECO:0000256" key="2">
    <source>
        <dbReference type="ARBA" id="ARBA00023125"/>
    </source>
</evidence>
<reference evidence="7" key="1">
    <citation type="journal article" date="2019" name="Int. J. Syst. Evol. Microbiol.">
        <title>The Global Catalogue of Microorganisms (GCM) 10K type strain sequencing project: providing services to taxonomists for standard genome sequencing and annotation.</title>
        <authorList>
            <consortium name="The Broad Institute Genomics Platform"/>
            <consortium name="The Broad Institute Genome Sequencing Center for Infectious Disease"/>
            <person name="Wu L."/>
            <person name="Ma J."/>
        </authorList>
    </citation>
    <scope>NUCLEOTIDE SEQUENCE [LARGE SCALE GENOMIC DNA]</scope>
    <source>
        <strain evidence="7">KCTC 52487</strain>
    </source>
</reference>
<keyword evidence="7" id="KW-1185">Reference proteome</keyword>
<keyword evidence="3" id="KW-0804">Transcription</keyword>
<dbReference type="Pfam" id="PF13545">
    <property type="entry name" value="HTH_Crp_2"/>
    <property type="match status" value="1"/>
</dbReference>
<comment type="caution">
    <text evidence="6">The sequence shown here is derived from an EMBL/GenBank/DDBJ whole genome shotgun (WGS) entry which is preliminary data.</text>
</comment>
<dbReference type="PROSITE" id="PS51063">
    <property type="entry name" value="HTH_CRP_2"/>
    <property type="match status" value="1"/>
</dbReference>
<dbReference type="CDD" id="cd00038">
    <property type="entry name" value="CAP_ED"/>
    <property type="match status" value="1"/>
</dbReference>
<dbReference type="PROSITE" id="PS50042">
    <property type="entry name" value="CNMP_BINDING_3"/>
    <property type="match status" value="1"/>
</dbReference>
<evidence type="ECO:0000313" key="7">
    <source>
        <dbReference type="Proteomes" id="UP001595379"/>
    </source>
</evidence>
<dbReference type="InterPro" id="IPR000595">
    <property type="entry name" value="cNMP-bd_dom"/>
</dbReference>
<dbReference type="SUPFAM" id="SSF46785">
    <property type="entry name" value="Winged helix' DNA-binding domain"/>
    <property type="match status" value="1"/>
</dbReference>
<dbReference type="EMBL" id="JBHRSV010000001">
    <property type="protein sequence ID" value="MFC2924609.1"/>
    <property type="molecule type" value="Genomic_DNA"/>
</dbReference>
<proteinExistence type="predicted"/>
<dbReference type="Pfam" id="PF00027">
    <property type="entry name" value="cNMP_binding"/>
    <property type="match status" value="1"/>
</dbReference>
<keyword evidence="2" id="KW-0238">DNA-binding</keyword>
<dbReference type="PANTHER" id="PTHR24567">
    <property type="entry name" value="CRP FAMILY TRANSCRIPTIONAL REGULATORY PROTEIN"/>
    <property type="match status" value="1"/>
</dbReference>
<dbReference type="SUPFAM" id="SSF51206">
    <property type="entry name" value="cAMP-binding domain-like"/>
    <property type="match status" value="1"/>
</dbReference>
<evidence type="ECO:0000259" key="4">
    <source>
        <dbReference type="PROSITE" id="PS50042"/>
    </source>
</evidence>
<dbReference type="Gene3D" id="2.60.120.10">
    <property type="entry name" value="Jelly Rolls"/>
    <property type="match status" value="1"/>
</dbReference>
<dbReference type="InterPro" id="IPR012318">
    <property type="entry name" value="HTH_CRP"/>
</dbReference>